<evidence type="ECO:0000313" key="1">
    <source>
        <dbReference type="EMBL" id="OQE07031.1"/>
    </source>
</evidence>
<evidence type="ECO:0000313" key="2">
    <source>
        <dbReference type="Proteomes" id="UP000191518"/>
    </source>
</evidence>
<dbReference type="InterPro" id="IPR042099">
    <property type="entry name" value="ANL_N_sf"/>
</dbReference>
<comment type="caution">
    <text evidence="1">The sequence shown here is derived from an EMBL/GenBank/DDBJ whole genome shotgun (WGS) entry which is preliminary data.</text>
</comment>
<evidence type="ECO:0008006" key="3">
    <source>
        <dbReference type="Google" id="ProtNLM"/>
    </source>
</evidence>
<dbReference type="Proteomes" id="UP000191518">
    <property type="component" value="Unassembled WGS sequence"/>
</dbReference>
<sequence>MMTVDTYSLSEVIRVAEIHPFYNSDTKYPPDPEAIQKALQASPTEPKHTELSLQPLLKKNDIYRVIKRLTNDTNPRNEYRRSVYISTTGGGSGGLPLMFATDTVENRKHRAVFGQFLNTCGVVEPHDWVLTTHTSGFLYRSLDLISEIFENAGASVLCAGSRMDAAEAVHCLINYRANVLTGDSSQIIHIVHHISTLPAEQRSEVRINKVVYTSDLMTPTQRTYISKILGAVKILSILGSAEAGPYAISNPDLTGNCASSSRDFVFDTRTMLIEILHSSTLTEDPSCRCGGKSVPEGEQGIIVQTSLQRLRNPLVRYITGDVGSIHPMPEAAAGIIPKSELKHFRVLRLGGRDRRFSFKWFGEYFNFEEIENLMQTEGSGILQWQLILDSFDSSPQSTLEVRILRAAAGEGILASETFVDMINTFFFVFPENQHLFKVNFLNYLEGFEKSSTGNKVMKLVNRFD</sequence>
<accession>A0A1V6RZ14</accession>
<dbReference type="STRING" id="29845.A0A1V6RZ14"/>
<protein>
    <recommendedName>
        <fullName evidence="3">AMP-dependent synthetase/ligase domain-containing protein</fullName>
    </recommendedName>
</protein>
<reference evidence="2" key="1">
    <citation type="journal article" date="2017" name="Nat. Microbiol.">
        <title>Global analysis of biosynthetic gene clusters reveals vast potential of secondary metabolite production in Penicillium species.</title>
        <authorList>
            <person name="Nielsen J.C."/>
            <person name="Grijseels S."/>
            <person name="Prigent S."/>
            <person name="Ji B."/>
            <person name="Dainat J."/>
            <person name="Nielsen K.F."/>
            <person name="Frisvad J.C."/>
            <person name="Workman M."/>
            <person name="Nielsen J."/>
        </authorList>
    </citation>
    <scope>NUCLEOTIDE SEQUENCE [LARGE SCALE GENOMIC DNA]</scope>
    <source>
        <strain evidence="2">IBT 29486</strain>
    </source>
</reference>
<proteinExistence type="predicted"/>
<dbReference type="PANTHER" id="PTHR43845">
    <property type="entry name" value="BLR5969 PROTEIN"/>
    <property type="match status" value="1"/>
</dbReference>
<keyword evidence="2" id="KW-1185">Reference proteome</keyword>
<organism evidence="1 2">
    <name type="scientific">Penicillium vulpinum</name>
    <dbReference type="NCBI Taxonomy" id="29845"/>
    <lineage>
        <taxon>Eukaryota</taxon>
        <taxon>Fungi</taxon>
        <taxon>Dikarya</taxon>
        <taxon>Ascomycota</taxon>
        <taxon>Pezizomycotina</taxon>
        <taxon>Eurotiomycetes</taxon>
        <taxon>Eurotiomycetidae</taxon>
        <taxon>Eurotiales</taxon>
        <taxon>Aspergillaceae</taxon>
        <taxon>Penicillium</taxon>
    </lineage>
</organism>
<gene>
    <name evidence="1" type="ORF">PENVUL_c015G09607</name>
</gene>
<dbReference type="AlphaFoldDB" id="A0A1V6RZ14"/>
<name>A0A1V6RZ14_9EURO</name>
<dbReference type="PANTHER" id="PTHR43845:SF1">
    <property type="entry name" value="BLR5969 PROTEIN"/>
    <property type="match status" value="1"/>
</dbReference>
<dbReference type="Gene3D" id="3.40.50.12780">
    <property type="entry name" value="N-terminal domain of ligase-like"/>
    <property type="match status" value="1"/>
</dbReference>
<dbReference type="EMBL" id="MDYP01000015">
    <property type="protein sequence ID" value="OQE07031.1"/>
    <property type="molecule type" value="Genomic_DNA"/>
</dbReference>
<dbReference type="SUPFAM" id="SSF56801">
    <property type="entry name" value="Acetyl-CoA synthetase-like"/>
    <property type="match status" value="1"/>
</dbReference>
<dbReference type="OrthoDB" id="10047078at2759"/>